<dbReference type="InterPro" id="IPR016621">
    <property type="entry name" value="UCP014543"/>
</dbReference>
<sequence length="140" mass="15292">MTDGTMRPMDIDDTPIYGPKGLLVCGLDTKAADALVVLVGTLGWSDVPVSFAGRKDLKTSVGSLFEDHPNNREDLGGVAVIMAGITGNQLQQLMKSWREHAFPRTLWATLTETSETWPLGTLLKHLAEEQREMAEAARRG</sequence>
<reference evidence="1 2" key="1">
    <citation type="submission" date="2019-03" db="EMBL/GenBank/DDBJ databases">
        <authorList>
            <person name="Nijsse B."/>
        </authorList>
    </citation>
    <scope>NUCLEOTIDE SEQUENCE [LARGE SCALE GENOMIC DNA]</scope>
    <source>
        <strain evidence="1">Desulfoluna butyratoxydans MSL71</strain>
    </source>
</reference>
<keyword evidence="2" id="KW-1185">Reference proteome</keyword>
<evidence type="ECO:0000313" key="2">
    <source>
        <dbReference type="Proteomes" id="UP000507962"/>
    </source>
</evidence>
<dbReference type="RefSeq" id="WP_180141018.1">
    <property type="nucleotide sequence ID" value="NZ_CAADHO010000004.1"/>
</dbReference>
<dbReference type="EMBL" id="CAADHO010000004">
    <property type="protein sequence ID" value="VFQ44970.1"/>
    <property type="molecule type" value="Genomic_DNA"/>
</dbReference>
<gene>
    <name evidence="1" type="ORF">MSL71_26270</name>
</gene>
<accession>A0A4U8YMK1</accession>
<dbReference type="Proteomes" id="UP000507962">
    <property type="component" value="Unassembled WGS sequence"/>
</dbReference>
<protein>
    <submittedName>
        <fullName evidence="1">Uncharacterized conserved protein ucp014543</fullName>
    </submittedName>
</protein>
<organism evidence="1 2">
    <name type="scientific">Desulfoluna butyratoxydans</name>
    <dbReference type="NCBI Taxonomy" id="231438"/>
    <lineage>
        <taxon>Bacteria</taxon>
        <taxon>Pseudomonadati</taxon>
        <taxon>Thermodesulfobacteriota</taxon>
        <taxon>Desulfobacteria</taxon>
        <taxon>Desulfobacterales</taxon>
        <taxon>Desulfolunaceae</taxon>
        <taxon>Desulfoluna</taxon>
    </lineage>
</organism>
<proteinExistence type="predicted"/>
<name>A0A4U8YMK1_9BACT</name>
<dbReference type="AlphaFoldDB" id="A0A4U8YMK1"/>
<evidence type="ECO:0000313" key="1">
    <source>
        <dbReference type="EMBL" id="VFQ44970.1"/>
    </source>
</evidence>
<dbReference type="Pfam" id="PF12646">
    <property type="entry name" value="DUF3783"/>
    <property type="match status" value="1"/>
</dbReference>